<name>A0ABD3Q4Y3_9STRA</name>
<evidence type="ECO:0000313" key="1">
    <source>
        <dbReference type="EMBL" id="KAL3795122.1"/>
    </source>
</evidence>
<accession>A0ABD3Q4Y3</accession>
<organism evidence="1 2">
    <name type="scientific">Stephanodiscus triporus</name>
    <dbReference type="NCBI Taxonomy" id="2934178"/>
    <lineage>
        <taxon>Eukaryota</taxon>
        <taxon>Sar</taxon>
        <taxon>Stramenopiles</taxon>
        <taxon>Ochrophyta</taxon>
        <taxon>Bacillariophyta</taxon>
        <taxon>Coscinodiscophyceae</taxon>
        <taxon>Thalassiosirophycidae</taxon>
        <taxon>Stephanodiscales</taxon>
        <taxon>Stephanodiscaceae</taxon>
        <taxon>Stephanodiscus</taxon>
    </lineage>
</organism>
<keyword evidence="2" id="KW-1185">Reference proteome</keyword>
<gene>
    <name evidence="1" type="ORF">ACHAW5_007677</name>
</gene>
<dbReference type="AlphaFoldDB" id="A0ABD3Q4Y3"/>
<reference evidence="1 2" key="1">
    <citation type="submission" date="2024-10" db="EMBL/GenBank/DDBJ databases">
        <title>Updated reference genomes for cyclostephanoid diatoms.</title>
        <authorList>
            <person name="Roberts W.R."/>
            <person name="Alverson A.J."/>
        </authorList>
    </citation>
    <scope>NUCLEOTIDE SEQUENCE [LARGE SCALE GENOMIC DNA]</scope>
    <source>
        <strain evidence="1 2">AJA276-08</strain>
    </source>
</reference>
<dbReference type="EMBL" id="JALLAZ020000442">
    <property type="protein sequence ID" value="KAL3795122.1"/>
    <property type="molecule type" value="Genomic_DNA"/>
</dbReference>
<sequence>MDPYTKLLLQEAHHIFSHLSEEEVVDFVTTTDFQQFWIHTDEDIQLSESGIYKAAAHDWFLLALHAAKLTLAVMTGIPLAWWGNALRLPTEWSRLACSATLRGLYIDRQL</sequence>
<comment type="caution">
    <text evidence="1">The sequence shown here is derived from an EMBL/GenBank/DDBJ whole genome shotgun (WGS) entry which is preliminary data.</text>
</comment>
<proteinExistence type="predicted"/>
<evidence type="ECO:0000313" key="2">
    <source>
        <dbReference type="Proteomes" id="UP001530315"/>
    </source>
</evidence>
<protein>
    <submittedName>
        <fullName evidence="1">Uncharacterized protein</fullName>
    </submittedName>
</protein>
<dbReference type="Proteomes" id="UP001530315">
    <property type="component" value="Unassembled WGS sequence"/>
</dbReference>